<sequence>MSELALRVALGRYGHTQDLLDGRILVDGCRLEPVEFDSMIPAYRRMVRSVEFDVCELAPTTYLIARALGAPYVALPVFLSRRFHHEGLVVREDAGIKRPTDLHGKRVGVRAYSVTSAVWTRGVLSDEYGVDADQVNWIVDDDEHVESLVLPRNVSRPGAKLLDLFRSGELAAAFTRGAGIGNPAVTVGGSVRYHELLADADQLAADWYRRTAVYPIHGVVVVREDLLAEYDWLADSLMRAFSAAKDCYLADTSASLPEDLRYRRLAEVVGDPLPYGLEENRASIGALMAYSKQQGLIPTDSSTDLLFPQLATTGS</sequence>
<keyword evidence="3" id="KW-1185">Reference proteome</keyword>
<gene>
    <name evidence="2" type="ORF">EV644_12551</name>
</gene>
<accession>A0ABY2B9V5</accession>
<proteinExistence type="predicted"/>
<protein>
    <submittedName>
        <fullName evidence="2">4,5-dihydroxyphthalate decarboxylase</fullName>
    </submittedName>
</protein>
<dbReference type="SUPFAM" id="SSF53850">
    <property type="entry name" value="Periplasmic binding protein-like II"/>
    <property type="match status" value="1"/>
</dbReference>
<evidence type="ECO:0000313" key="3">
    <source>
        <dbReference type="Proteomes" id="UP000295818"/>
    </source>
</evidence>
<evidence type="ECO:0000259" key="1">
    <source>
        <dbReference type="Pfam" id="PF09084"/>
    </source>
</evidence>
<dbReference type="Proteomes" id="UP000295818">
    <property type="component" value="Unassembled WGS sequence"/>
</dbReference>
<feature type="domain" description="SsuA/THI5-like" evidence="1">
    <location>
        <begin position="53"/>
        <end position="140"/>
    </location>
</feature>
<organism evidence="2 3">
    <name type="scientific">Kribbella orskensis</name>
    <dbReference type="NCBI Taxonomy" id="2512216"/>
    <lineage>
        <taxon>Bacteria</taxon>
        <taxon>Bacillati</taxon>
        <taxon>Actinomycetota</taxon>
        <taxon>Actinomycetes</taxon>
        <taxon>Propionibacteriales</taxon>
        <taxon>Kribbellaceae</taxon>
        <taxon>Kribbella</taxon>
    </lineage>
</organism>
<dbReference type="InterPro" id="IPR015168">
    <property type="entry name" value="SsuA/THI5"/>
</dbReference>
<dbReference type="EMBL" id="SLWM01000025">
    <property type="protein sequence ID" value="TCO12639.1"/>
    <property type="molecule type" value="Genomic_DNA"/>
</dbReference>
<dbReference type="RefSeq" id="WP_132195293.1">
    <property type="nucleotide sequence ID" value="NZ_SLWM01000025.1"/>
</dbReference>
<dbReference type="Gene3D" id="3.40.190.10">
    <property type="entry name" value="Periplasmic binding protein-like II"/>
    <property type="match status" value="1"/>
</dbReference>
<evidence type="ECO:0000313" key="2">
    <source>
        <dbReference type="EMBL" id="TCO12639.1"/>
    </source>
</evidence>
<name>A0ABY2B9V5_9ACTN</name>
<comment type="caution">
    <text evidence="2">The sequence shown here is derived from an EMBL/GenBank/DDBJ whole genome shotgun (WGS) entry which is preliminary data.</text>
</comment>
<dbReference type="Pfam" id="PF09084">
    <property type="entry name" value="NMT1"/>
    <property type="match status" value="1"/>
</dbReference>
<reference evidence="2 3" key="1">
    <citation type="journal article" date="2015" name="Stand. Genomic Sci.">
        <title>Genomic Encyclopedia of Bacterial and Archaeal Type Strains, Phase III: the genomes of soil and plant-associated and newly described type strains.</title>
        <authorList>
            <person name="Whitman W.B."/>
            <person name="Woyke T."/>
            <person name="Klenk H.P."/>
            <person name="Zhou Y."/>
            <person name="Lilburn T.G."/>
            <person name="Beck B.J."/>
            <person name="De Vos P."/>
            <person name="Vandamme P."/>
            <person name="Eisen J.A."/>
            <person name="Garrity G."/>
            <person name="Hugenholtz P."/>
            <person name="Kyrpides N.C."/>
        </authorList>
    </citation>
    <scope>NUCLEOTIDE SEQUENCE [LARGE SCALE GENOMIC DNA]</scope>
    <source>
        <strain evidence="2 3">VKM Ac-2538</strain>
    </source>
</reference>